<evidence type="ECO:0000259" key="1">
    <source>
        <dbReference type="Pfam" id="PF13474"/>
    </source>
</evidence>
<dbReference type="Proteomes" id="UP000093391">
    <property type="component" value="Chromosome"/>
</dbReference>
<evidence type="ECO:0000313" key="2">
    <source>
        <dbReference type="EMBL" id="AOA57523.1"/>
    </source>
</evidence>
<reference evidence="2 3" key="1">
    <citation type="submission" date="2016-08" db="EMBL/GenBank/DDBJ databases">
        <authorList>
            <person name="Seilhamer J.J."/>
        </authorList>
    </citation>
    <scope>NUCLEOTIDE SEQUENCE [LARGE SCALE GENOMIC DNA]</scope>
    <source>
        <strain evidence="2 3">BRTC-1</strain>
    </source>
</reference>
<name>A0A1B2LXN8_9GAMM</name>
<protein>
    <recommendedName>
        <fullName evidence="1">SnoaL-like domain-containing protein</fullName>
    </recommendedName>
</protein>
<accession>A0A1B2LXN8</accession>
<dbReference type="EMBL" id="CP016895">
    <property type="protein sequence ID" value="AOA57523.1"/>
    <property type="molecule type" value="Genomic_DNA"/>
</dbReference>
<feature type="domain" description="SnoaL-like" evidence="1">
    <location>
        <begin position="25"/>
        <end position="133"/>
    </location>
</feature>
<dbReference type="AlphaFoldDB" id="A0A1B2LXN8"/>
<sequence length="154" mass="18202">MMIDIKGNQHIAADVIRQIEYLDHAVVNKQVDSLMQQYDEQVCLFDLASHIDGVEDYREEWEKFCFCFRDKVRIVRRDMKLYVSDDIAVLHCYSKIENIDDHSAMMPWCRTTMCLQLQKAHWRVIHQHISLPMQLNSSSKAKADENLQKLDMVV</sequence>
<keyword evidence="3" id="KW-1185">Reference proteome</keyword>
<dbReference type="InterPro" id="IPR032710">
    <property type="entry name" value="NTF2-like_dom_sf"/>
</dbReference>
<dbReference type="KEGG" id="ala:BFG52_03580"/>
<gene>
    <name evidence="2" type="ORF">BFG52_03580</name>
</gene>
<organism evidence="2 3">
    <name type="scientific">Acinetobacter larvae</name>
    <dbReference type="NCBI Taxonomy" id="1789224"/>
    <lineage>
        <taxon>Bacteria</taxon>
        <taxon>Pseudomonadati</taxon>
        <taxon>Pseudomonadota</taxon>
        <taxon>Gammaproteobacteria</taxon>
        <taxon>Moraxellales</taxon>
        <taxon>Moraxellaceae</taxon>
        <taxon>Acinetobacter</taxon>
    </lineage>
</organism>
<dbReference type="Pfam" id="PF13474">
    <property type="entry name" value="SnoaL_3"/>
    <property type="match status" value="1"/>
</dbReference>
<dbReference type="InterPro" id="IPR037401">
    <property type="entry name" value="SnoaL-like"/>
</dbReference>
<proteinExistence type="predicted"/>
<dbReference type="SUPFAM" id="SSF54427">
    <property type="entry name" value="NTF2-like"/>
    <property type="match status" value="1"/>
</dbReference>
<evidence type="ECO:0000313" key="3">
    <source>
        <dbReference type="Proteomes" id="UP000093391"/>
    </source>
</evidence>
<dbReference type="Gene3D" id="3.10.450.50">
    <property type="match status" value="1"/>
</dbReference>